<dbReference type="EMBL" id="MU154874">
    <property type="protein sequence ID" value="KAF9486871.1"/>
    <property type="molecule type" value="Genomic_DNA"/>
</dbReference>
<feature type="non-terminal residue" evidence="2">
    <location>
        <position position="180"/>
    </location>
</feature>
<gene>
    <name evidence="2" type="ORF">BDN71DRAFT_1459103</name>
</gene>
<proteinExistence type="predicted"/>
<keyword evidence="3" id="KW-1185">Reference proteome</keyword>
<reference evidence="2" key="1">
    <citation type="submission" date="2020-11" db="EMBL/GenBank/DDBJ databases">
        <authorList>
            <consortium name="DOE Joint Genome Institute"/>
            <person name="Ahrendt S."/>
            <person name="Riley R."/>
            <person name="Andreopoulos W."/>
            <person name="Labutti K."/>
            <person name="Pangilinan J."/>
            <person name="Ruiz-Duenas F.J."/>
            <person name="Barrasa J.M."/>
            <person name="Sanchez-Garcia M."/>
            <person name="Camarero S."/>
            <person name="Miyauchi S."/>
            <person name="Serrano A."/>
            <person name="Linde D."/>
            <person name="Babiker R."/>
            <person name="Drula E."/>
            <person name="Ayuso-Fernandez I."/>
            <person name="Pacheco R."/>
            <person name="Padilla G."/>
            <person name="Ferreira P."/>
            <person name="Barriuso J."/>
            <person name="Kellner H."/>
            <person name="Castanera R."/>
            <person name="Alfaro M."/>
            <person name="Ramirez L."/>
            <person name="Pisabarro A.G."/>
            <person name="Kuo A."/>
            <person name="Tritt A."/>
            <person name="Lipzen A."/>
            <person name="He G."/>
            <person name="Yan M."/>
            <person name="Ng V."/>
            <person name="Cullen D."/>
            <person name="Martin F."/>
            <person name="Rosso M.-N."/>
            <person name="Henrissat B."/>
            <person name="Hibbett D."/>
            <person name="Martinez A.T."/>
            <person name="Grigoriev I.V."/>
        </authorList>
    </citation>
    <scope>NUCLEOTIDE SEQUENCE</scope>
    <source>
        <strain evidence="2">ATCC 90797</strain>
    </source>
</reference>
<organism evidence="2 3">
    <name type="scientific">Pleurotus eryngii</name>
    <name type="common">Boletus of the steppes</name>
    <dbReference type="NCBI Taxonomy" id="5323"/>
    <lineage>
        <taxon>Eukaryota</taxon>
        <taxon>Fungi</taxon>
        <taxon>Dikarya</taxon>
        <taxon>Basidiomycota</taxon>
        <taxon>Agaricomycotina</taxon>
        <taxon>Agaricomycetes</taxon>
        <taxon>Agaricomycetidae</taxon>
        <taxon>Agaricales</taxon>
        <taxon>Pleurotineae</taxon>
        <taxon>Pleurotaceae</taxon>
        <taxon>Pleurotus</taxon>
    </lineage>
</organism>
<dbReference type="Proteomes" id="UP000807025">
    <property type="component" value="Unassembled WGS sequence"/>
</dbReference>
<dbReference type="AlphaFoldDB" id="A0A9P5ZJ79"/>
<accession>A0A9P5ZJ79</accession>
<comment type="caution">
    <text evidence="2">The sequence shown here is derived from an EMBL/GenBank/DDBJ whole genome shotgun (WGS) entry which is preliminary data.</text>
</comment>
<name>A0A9P5ZJ79_PLEER</name>
<sequence length="180" mass="20147">MSAYDAHTESLLQTGSDEDSRTPDEVSNHTKHVDEQRYMNRMDMAEFWTVFLCAPILCPDELAGEIANNGADGACTPTPRPERQASGQPAALSKEGFLVYGLEEQWARMMPRSDSAAQQPAALSREERIRIDRMKHKCLRYMSMLQDFEAAWAPQQPATAAGTPQLFDELPALIEEVDEV</sequence>
<feature type="region of interest" description="Disordered" evidence="1">
    <location>
        <begin position="1"/>
        <end position="32"/>
    </location>
</feature>
<evidence type="ECO:0000313" key="3">
    <source>
        <dbReference type="Proteomes" id="UP000807025"/>
    </source>
</evidence>
<evidence type="ECO:0000313" key="2">
    <source>
        <dbReference type="EMBL" id="KAF9486871.1"/>
    </source>
</evidence>
<protein>
    <submittedName>
        <fullName evidence="2">Uncharacterized protein</fullName>
    </submittedName>
</protein>
<evidence type="ECO:0000256" key="1">
    <source>
        <dbReference type="SAM" id="MobiDB-lite"/>
    </source>
</evidence>
<feature type="compositionally biased region" description="Basic and acidic residues" evidence="1">
    <location>
        <begin position="18"/>
        <end position="32"/>
    </location>
</feature>